<keyword evidence="4 7" id="KW-0812">Transmembrane</keyword>
<feature type="transmembrane region" description="Helical" evidence="7">
    <location>
        <begin position="411"/>
        <end position="433"/>
    </location>
</feature>
<dbReference type="PROSITE" id="PS50850">
    <property type="entry name" value="MFS"/>
    <property type="match status" value="1"/>
</dbReference>
<feature type="transmembrane region" description="Helical" evidence="7">
    <location>
        <begin position="298"/>
        <end position="316"/>
    </location>
</feature>
<dbReference type="SUPFAM" id="SSF103473">
    <property type="entry name" value="MFS general substrate transporter"/>
    <property type="match status" value="1"/>
</dbReference>
<name>A0ABX4N2G1_9MICC</name>
<evidence type="ECO:0000313" key="9">
    <source>
        <dbReference type="EMBL" id="PJJ44676.1"/>
    </source>
</evidence>
<keyword evidence="6 7" id="KW-0472">Membrane</keyword>
<dbReference type="Pfam" id="PF05977">
    <property type="entry name" value="MFS_3"/>
    <property type="match status" value="1"/>
</dbReference>
<dbReference type="PANTHER" id="PTHR23513:SF11">
    <property type="entry name" value="STAPHYLOFERRIN A TRANSPORTER"/>
    <property type="match status" value="1"/>
</dbReference>
<feature type="transmembrane region" description="Helical" evidence="7">
    <location>
        <begin position="384"/>
        <end position="405"/>
    </location>
</feature>
<dbReference type="PANTHER" id="PTHR23513">
    <property type="entry name" value="INTEGRAL MEMBRANE EFFLUX PROTEIN-RELATED"/>
    <property type="match status" value="1"/>
</dbReference>
<feature type="transmembrane region" description="Helical" evidence="7">
    <location>
        <begin position="346"/>
        <end position="364"/>
    </location>
</feature>
<feature type="transmembrane region" description="Helical" evidence="7">
    <location>
        <begin position="87"/>
        <end position="106"/>
    </location>
</feature>
<evidence type="ECO:0000256" key="7">
    <source>
        <dbReference type="SAM" id="Phobius"/>
    </source>
</evidence>
<dbReference type="Proteomes" id="UP000229263">
    <property type="component" value="Unassembled WGS sequence"/>
</dbReference>
<keyword evidence="2" id="KW-0813">Transport</keyword>
<dbReference type="InterPro" id="IPR036259">
    <property type="entry name" value="MFS_trans_sf"/>
</dbReference>
<dbReference type="EMBL" id="PGEY01000001">
    <property type="protein sequence ID" value="PJJ44676.1"/>
    <property type="molecule type" value="Genomic_DNA"/>
</dbReference>
<dbReference type="InterPro" id="IPR020846">
    <property type="entry name" value="MFS_dom"/>
</dbReference>
<organism evidence="9 10">
    <name type="scientific">Glutamicibacter mysorens</name>
    <dbReference type="NCBI Taxonomy" id="257984"/>
    <lineage>
        <taxon>Bacteria</taxon>
        <taxon>Bacillati</taxon>
        <taxon>Actinomycetota</taxon>
        <taxon>Actinomycetes</taxon>
        <taxon>Micrococcales</taxon>
        <taxon>Micrococcaceae</taxon>
        <taxon>Glutamicibacter</taxon>
    </lineage>
</organism>
<comment type="subcellular location">
    <subcellularLocation>
        <location evidence="1">Cell membrane</location>
        <topology evidence="1">Multi-pass membrane protein</topology>
    </subcellularLocation>
</comment>
<sequence length="453" mass="48463">MPGERRHHNDNLRKPQHFPAQVARLEGGRSRRDPAISMASKMFRALEIPNYRLWVIGALVSNIGTWMQRVAQDWLVLTELTDHDAVATGITTGLQFLPVLLLGPYAGLIADRFNKRRLLILTQSFMGACALILGLLVVTGTAQLWHVYVLATMLGIGASFDAPARQAFVSEVVPGTHLANAVALNSANFNLARLAGPGVAGAVIALVGTGPAFLLNGASFLAVISSLVFMRKDALNPSKPVERAKGQVREGIAYVKNRKDLLLIFFLAGVIGTFGLNFQMTNALMATEVYGVGAGEYGILGSIMAVGTFGGALLAARRSAPRWRYLIGGGVFFGIAGVASAWMPNYIAFALVLIPVGLGSLTFLNSCNTMLQTSVPPQYRARVLALYLMVVMGGTPIGSPLIGWFAELFGIQIAVTIGSGLSLAASLAALLVWQKFKTNAVPLRSQFRELLGR</sequence>
<evidence type="ECO:0000256" key="3">
    <source>
        <dbReference type="ARBA" id="ARBA00022475"/>
    </source>
</evidence>
<evidence type="ECO:0000256" key="4">
    <source>
        <dbReference type="ARBA" id="ARBA00022692"/>
    </source>
</evidence>
<gene>
    <name evidence="9" type="ORF">ATK23_1917</name>
</gene>
<evidence type="ECO:0000256" key="2">
    <source>
        <dbReference type="ARBA" id="ARBA00022448"/>
    </source>
</evidence>
<feature type="transmembrane region" description="Helical" evidence="7">
    <location>
        <begin position="51"/>
        <end position="67"/>
    </location>
</feature>
<keyword evidence="5 7" id="KW-1133">Transmembrane helix</keyword>
<feature type="transmembrane region" description="Helical" evidence="7">
    <location>
        <begin position="118"/>
        <end position="145"/>
    </location>
</feature>
<keyword evidence="10" id="KW-1185">Reference proteome</keyword>
<accession>A0ABX4N2G1</accession>
<keyword evidence="3" id="KW-1003">Cell membrane</keyword>
<evidence type="ECO:0000256" key="5">
    <source>
        <dbReference type="ARBA" id="ARBA00022989"/>
    </source>
</evidence>
<dbReference type="CDD" id="cd06173">
    <property type="entry name" value="MFS_MefA_like"/>
    <property type="match status" value="1"/>
</dbReference>
<proteinExistence type="predicted"/>
<dbReference type="Gene3D" id="1.20.1250.20">
    <property type="entry name" value="MFS general substrate transporter like domains"/>
    <property type="match status" value="1"/>
</dbReference>
<comment type="caution">
    <text evidence="9">The sequence shown here is derived from an EMBL/GenBank/DDBJ whole genome shotgun (WGS) entry which is preliminary data.</text>
</comment>
<dbReference type="InterPro" id="IPR010290">
    <property type="entry name" value="TM_effector"/>
</dbReference>
<feature type="transmembrane region" description="Helical" evidence="7">
    <location>
        <begin position="323"/>
        <end position="340"/>
    </location>
</feature>
<evidence type="ECO:0000256" key="6">
    <source>
        <dbReference type="ARBA" id="ARBA00023136"/>
    </source>
</evidence>
<feature type="transmembrane region" description="Helical" evidence="7">
    <location>
        <begin position="199"/>
        <end position="229"/>
    </location>
</feature>
<protein>
    <submittedName>
        <fullName evidence="9">MFS family arabinose efflux permease</fullName>
    </submittedName>
</protein>
<evidence type="ECO:0000259" key="8">
    <source>
        <dbReference type="PROSITE" id="PS50850"/>
    </source>
</evidence>
<feature type="transmembrane region" description="Helical" evidence="7">
    <location>
        <begin position="261"/>
        <end position="278"/>
    </location>
</feature>
<reference evidence="9 10" key="1">
    <citation type="submission" date="2017-11" db="EMBL/GenBank/DDBJ databases">
        <title>Sequencing the genomes of 1000 actinobacteria strains.</title>
        <authorList>
            <person name="Klenk H.-P."/>
        </authorList>
    </citation>
    <scope>NUCLEOTIDE SEQUENCE [LARGE SCALE GENOMIC DNA]</scope>
    <source>
        <strain evidence="9 10">DSM 12798</strain>
    </source>
</reference>
<evidence type="ECO:0000313" key="10">
    <source>
        <dbReference type="Proteomes" id="UP000229263"/>
    </source>
</evidence>
<evidence type="ECO:0000256" key="1">
    <source>
        <dbReference type="ARBA" id="ARBA00004651"/>
    </source>
</evidence>
<feature type="domain" description="Major facilitator superfamily (MFS) profile" evidence="8">
    <location>
        <begin position="38"/>
        <end position="437"/>
    </location>
</feature>